<feature type="transmembrane region" description="Helical" evidence="1">
    <location>
        <begin position="76"/>
        <end position="93"/>
    </location>
</feature>
<evidence type="ECO:0000313" key="2">
    <source>
        <dbReference type="EMBL" id="TMO68125.1"/>
    </source>
</evidence>
<feature type="transmembrane region" description="Helical" evidence="1">
    <location>
        <begin position="42"/>
        <end position="64"/>
    </location>
</feature>
<dbReference type="RefSeq" id="WP_138591926.1">
    <property type="nucleotide sequence ID" value="NZ_PNBW01000082.1"/>
</dbReference>
<evidence type="ECO:0000256" key="1">
    <source>
        <dbReference type="SAM" id="Phobius"/>
    </source>
</evidence>
<keyword evidence="1" id="KW-0812">Transmembrane</keyword>
<comment type="caution">
    <text evidence="2">The sequence shown here is derived from an EMBL/GenBank/DDBJ whole genome shotgun (WGS) entry which is preliminary data.</text>
</comment>
<dbReference type="OrthoDB" id="5588650at2"/>
<protein>
    <submittedName>
        <fullName evidence="2">Transcriptional regulator</fullName>
    </submittedName>
</protein>
<dbReference type="PIRSF" id="PIRSF005610">
    <property type="entry name" value="SirB"/>
    <property type="match status" value="1"/>
</dbReference>
<dbReference type="InterPro" id="IPR007360">
    <property type="entry name" value="SirB"/>
</dbReference>
<keyword evidence="1" id="KW-1133">Transmembrane helix</keyword>
<name>A0A5S3V8F1_9GAMM</name>
<evidence type="ECO:0000313" key="3">
    <source>
        <dbReference type="EMBL" id="TMO72259.1"/>
    </source>
</evidence>
<reference evidence="2" key="3">
    <citation type="submission" date="2019-09" db="EMBL/GenBank/DDBJ databases">
        <title>Co-occurence of chitin degradation, pigmentation and bioactivity in marine Pseudoalteromonas.</title>
        <authorList>
            <person name="Sonnenschein E.C."/>
            <person name="Bech P.K."/>
        </authorList>
    </citation>
    <scope>NUCLEOTIDE SEQUENCE</scope>
    <source>
        <strain evidence="2">S3790</strain>
        <strain evidence="3">S3895</strain>
    </source>
</reference>
<dbReference type="PANTHER" id="PTHR39594:SF1">
    <property type="entry name" value="PROTEIN YCHQ"/>
    <property type="match status" value="1"/>
</dbReference>
<dbReference type="Proteomes" id="UP000307217">
    <property type="component" value="Unassembled WGS sequence"/>
</dbReference>
<dbReference type="EMBL" id="PNBX01000044">
    <property type="protein sequence ID" value="TMO68125.1"/>
    <property type="molecule type" value="Genomic_DNA"/>
</dbReference>
<gene>
    <name evidence="2" type="ORF">CWC19_11050</name>
    <name evidence="3" type="ORF">CWC20_15665</name>
</gene>
<keyword evidence="1" id="KW-0472">Membrane</keyword>
<feature type="transmembrane region" description="Helical" evidence="1">
    <location>
        <begin position="99"/>
        <end position="117"/>
    </location>
</feature>
<dbReference type="GO" id="GO:0005886">
    <property type="term" value="C:plasma membrane"/>
    <property type="evidence" value="ECO:0007669"/>
    <property type="project" value="TreeGrafter"/>
</dbReference>
<sequence>MEYIALKHTHVMFAVLSILLFLVRSGSRLRTGKLAGNKGVFIASHSIDTLLIVSAIALAVVASLNPMQQPWLLEKIILVAMYIVAGVVSAKAQTKSTQIGALSLAIVSLLAIGYLAGSKSSFLL</sequence>
<evidence type="ECO:0000313" key="5">
    <source>
        <dbReference type="Proteomes" id="UP000307217"/>
    </source>
</evidence>
<reference evidence="4 5" key="2">
    <citation type="submission" date="2019-06" db="EMBL/GenBank/DDBJ databases">
        <title>Co-occurence of chitin degradation, pigmentation and bioactivity in marine Pseudoalteromonas.</title>
        <authorList>
            <person name="Sonnenschein E.C."/>
            <person name="Bech P.K."/>
        </authorList>
    </citation>
    <scope>NUCLEOTIDE SEQUENCE [LARGE SCALE GENOMIC DNA]</scope>
    <source>
        <strain evidence="5">S3790</strain>
        <strain evidence="4">S3895</strain>
    </source>
</reference>
<keyword evidence="4" id="KW-1185">Reference proteome</keyword>
<dbReference type="Pfam" id="PF04247">
    <property type="entry name" value="SirB"/>
    <property type="match status" value="1"/>
</dbReference>
<dbReference type="Proteomes" id="UP000307164">
    <property type="component" value="Unassembled WGS sequence"/>
</dbReference>
<accession>A0A5S3V8F1</accession>
<proteinExistence type="predicted"/>
<dbReference type="AlphaFoldDB" id="A0A5S3V8F1"/>
<evidence type="ECO:0000313" key="4">
    <source>
        <dbReference type="Proteomes" id="UP000307164"/>
    </source>
</evidence>
<reference evidence="2 5" key="1">
    <citation type="submission" date="2018-01" db="EMBL/GenBank/DDBJ databases">
        <authorList>
            <person name="Paulsen S."/>
            <person name="Gram L.K."/>
        </authorList>
    </citation>
    <scope>NUCLEOTIDE SEQUENCE [LARGE SCALE GENOMIC DNA]</scope>
    <source>
        <strain evidence="2 5">S3790</strain>
        <strain evidence="3">S3895</strain>
    </source>
</reference>
<dbReference type="PANTHER" id="PTHR39594">
    <property type="entry name" value="PROTEIN YCHQ"/>
    <property type="match status" value="1"/>
</dbReference>
<dbReference type="EMBL" id="PNBW01000082">
    <property type="protein sequence ID" value="TMO72259.1"/>
    <property type="molecule type" value="Genomic_DNA"/>
</dbReference>
<organism evidence="2 5">
    <name type="scientific">Pseudoalteromonas aurantia</name>
    <dbReference type="NCBI Taxonomy" id="43654"/>
    <lineage>
        <taxon>Bacteria</taxon>
        <taxon>Pseudomonadati</taxon>
        <taxon>Pseudomonadota</taxon>
        <taxon>Gammaproteobacteria</taxon>
        <taxon>Alteromonadales</taxon>
        <taxon>Pseudoalteromonadaceae</taxon>
        <taxon>Pseudoalteromonas</taxon>
    </lineage>
</organism>